<protein>
    <recommendedName>
        <fullName evidence="3">Zn(2)-C6 fungal-type domain-containing protein</fullName>
    </recommendedName>
</protein>
<dbReference type="GO" id="GO:0008270">
    <property type="term" value="F:zinc ion binding"/>
    <property type="evidence" value="ECO:0007669"/>
    <property type="project" value="InterPro"/>
</dbReference>
<organism evidence="4 5">
    <name type="scientific">Microdochium bolleyi</name>
    <dbReference type="NCBI Taxonomy" id="196109"/>
    <lineage>
        <taxon>Eukaryota</taxon>
        <taxon>Fungi</taxon>
        <taxon>Dikarya</taxon>
        <taxon>Ascomycota</taxon>
        <taxon>Pezizomycotina</taxon>
        <taxon>Sordariomycetes</taxon>
        <taxon>Xylariomycetidae</taxon>
        <taxon>Xylariales</taxon>
        <taxon>Microdochiaceae</taxon>
        <taxon>Microdochium</taxon>
    </lineage>
</organism>
<dbReference type="Proteomes" id="UP000070501">
    <property type="component" value="Unassembled WGS sequence"/>
</dbReference>
<reference evidence="5" key="1">
    <citation type="submission" date="2016-02" db="EMBL/GenBank/DDBJ databases">
        <title>Draft genome sequence of Microdochium bolleyi, a fungal endophyte of beachgrass.</title>
        <authorList>
            <consortium name="DOE Joint Genome Institute"/>
            <person name="David A.S."/>
            <person name="May G."/>
            <person name="Haridas S."/>
            <person name="Lim J."/>
            <person name="Wang M."/>
            <person name="Labutti K."/>
            <person name="Lipzen A."/>
            <person name="Barry K."/>
            <person name="Grigoriev I.V."/>
        </authorList>
    </citation>
    <scope>NUCLEOTIDE SEQUENCE [LARGE SCALE GENOMIC DNA]</scope>
    <source>
        <strain evidence="5">J235TASD1</strain>
    </source>
</reference>
<feature type="region of interest" description="Disordered" evidence="2">
    <location>
        <begin position="182"/>
        <end position="260"/>
    </location>
</feature>
<evidence type="ECO:0000256" key="2">
    <source>
        <dbReference type="SAM" id="MobiDB-lite"/>
    </source>
</evidence>
<accession>A0A136JAQ9</accession>
<dbReference type="CDD" id="cd00067">
    <property type="entry name" value="GAL4"/>
    <property type="match status" value="1"/>
</dbReference>
<name>A0A136JAQ9_9PEZI</name>
<evidence type="ECO:0000313" key="5">
    <source>
        <dbReference type="Proteomes" id="UP000070501"/>
    </source>
</evidence>
<feature type="compositionally biased region" description="Low complexity" evidence="2">
    <location>
        <begin position="223"/>
        <end position="236"/>
    </location>
</feature>
<dbReference type="AlphaFoldDB" id="A0A136JAQ9"/>
<keyword evidence="5" id="KW-1185">Reference proteome</keyword>
<dbReference type="PANTHER" id="PTHR35392">
    <property type="entry name" value="ZN(II)2CYS6 TRANSCRIPTION FACTOR (EUROFUNG)-RELATED-RELATED"/>
    <property type="match status" value="1"/>
</dbReference>
<dbReference type="SUPFAM" id="SSF57701">
    <property type="entry name" value="Zn2/Cys6 DNA-binding domain"/>
    <property type="match status" value="1"/>
</dbReference>
<dbReference type="PROSITE" id="PS50048">
    <property type="entry name" value="ZN2_CY6_FUNGAL_2"/>
    <property type="match status" value="1"/>
</dbReference>
<evidence type="ECO:0000256" key="1">
    <source>
        <dbReference type="ARBA" id="ARBA00023242"/>
    </source>
</evidence>
<sequence>MTSVSSASPAGYHLHHGDSDSDWDYVQSGGAPSSVGMGSSPGAGSMHSWGIVGFQNQHSQQPSPPALSPLNLESDQQAFMDSSFPERHPPPSSLGASGEVDAQFMANLDTTIPDEGLNLDQQFIFEQDFLNAQNFGDSTETDLFANLPNDFSDFADFTNLDLTSQQQQQQQQQQPVDLGIPQQFRGESNVPPWDPTNLKIEDFSGVSSDGSEYLSQSPLHFTPSPKSHSGGSPGSPEVKLEAGKPPNPIRKTKSGKIEKNKATSKFVIMTPTLINAQSGRPNPFECFEAMRATQRGRKGPLTNDTKENALQVRRLGACFCCHARKVKCSQERPCKNCVKLTTQMPQIVCWQFHDFLPVLFPDFIRGHFKKEQMNLWLSEHIQDFTVRGAEQTCSVEFFSGRQFQSTLTVPASFFTPKTAEVLQHWHLNPGTDEIDLQSRGSVPIGVDPENPMHRDELKRRSREYIQNLTFEPLYAEQVTDAIRTTQVPRRILRIVQKFAQKSNSPMVKRALSIHVMHYVLTRQLCMTNKTIVDLQHTSMVPQNNPYLTARVLNRQVKAMLDEMLLKEMQALFDSFSKTLKPKSRKGWAPCMASFLVLCLFMETVETAADSFVVSQNEIDMRNRSKPKYKRQFALDLCKEIDNMPFKQFAYQFHQIYQTHTKDVATKPFNPLLDDSFAEQDEIDAPTIEMVTELRKFIEGDGWHELDFLVADPILPNEETHPYPRNVSLNYTGRLIARFLLSFTDERYLFDGQY</sequence>
<gene>
    <name evidence="4" type="ORF">Micbo1qcDRAFT_193487</name>
</gene>
<dbReference type="PANTHER" id="PTHR35392:SF5">
    <property type="entry name" value="ZN(2)-C6 FUNGAL-TYPE DOMAIN-CONTAINING PROTEIN"/>
    <property type="match status" value="1"/>
</dbReference>
<keyword evidence="1" id="KW-0539">Nucleus</keyword>
<dbReference type="GO" id="GO:0000981">
    <property type="term" value="F:DNA-binding transcription factor activity, RNA polymerase II-specific"/>
    <property type="evidence" value="ECO:0007669"/>
    <property type="project" value="InterPro"/>
</dbReference>
<proteinExistence type="predicted"/>
<dbReference type="OrthoDB" id="4226666at2759"/>
<dbReference type="EMBL" id="KQ964247">
    <property type="protein sequence ID" value="KXJ94279.1"/>
    <property type="molecule type" value="Genomic_DNA"/>
</dbReference>
<feature type="region of interest" description="Disordered" evidence="2">
    <location>
        <begin position="23"/>
        <end position="49"/>
    </location>
</feature>
<dbReference type="STRING" id="196109.A0A136JAQ9"/>
<dbReference type="InterPro" id="IPR001138">
    <property type="entry name" value="Zn2Cys6_DnaBD"/>
</dbReference>
<evidence type="ECO:0000259" key="3">
    <source>
        <dbReference type="PROSITE" id="PS50048"/>
    </source>
</evidence>
<dbReference type="InterPro" id="IPR036864">
    <property type="entry name" value="Zn2-C6_fun-type_DNA-bd_sf"/>
</dbReference>
<dbReference type="InterPro" id="IPR052973">
    <property type="entry name" value="Fungal_sec-metab_reg_TF"/>
</dbReference>
<feature type="compositionally biased region" description="Polar residues" evidence="2">
    <location>
        <begin position="205"/>
        <end position="219"/>
    </location>
</feature>
<evidence type="ECO:0000313" key="4">
    <source>
        <dbReference type="EMBL" id="KXJ94279.1"/>
    </source>
</evidence>
<feature type="domain" description="Zn(2)-C6 fungal-type" evidence="3">
    <location>
        <begin position="317"/>
        <end position="349"/>
    </location>
</feature>
<dbReference type="InParanoid" id="A0A136JAQ9"/>